<gene>
    <name evidence="6" type="ORF">FPZ44_14960</name>
</gene>
<dbReference type="SUPFAM" id="SSF57716">
    <property type="entry name" value="Glucocorticoid receptor-like (DNA-binding domain)"/>
    <property type="match status" value="1"/>
</dbReference>
<dbReference type="Gene3D" id="1.20.120.910">
    <property type="entry name" value="DksA, coiled-coil domain"/>
    <property type="match status" value="1"/>
</dbReference>
<evidence type="ECO:0000256" key="4">
    <source>
        <dbReference type="PROSITE-ProRule" id="PRU00510"/>
    </source>
</evidence>
<dbReference type="RefSeq" id="WP_144991346.1">
    <property type="nucleotide sequence ID" value="NZ_VNJK01000001.1"/>
</dbReference>
<comment type="caution">
    <text evidence="6">The sequence shown here is derived from an EMBL/GenBank/DDBJ whole genome shotgun (WGS) entry which is preliminary data.</text>
</comment>
<keyword evidence="7" id="KW-1185">Reference proteome</keyword>
<accession>A0A559J331</accession>
<evidence type="ECO:0000256" key="1">
    <source>
        <dbReference type="ARBA" id="ARBA00022723"/>
    </source>
</evidence>
<dbReference type="SUPFAM" id="SSF109635">
    <property type="entry name" value="DnaK suppressor protein DksA, alpha-hairpin domain"/>
    <property type="match status" value="1"/>
</dbReference>
<feature type="domain" description="Zinc finger DksA/TraR C4-type" evidence="5">
    <location>
        <begin position="90"/>
        <end position="117"/>
    </location>
</feature>
<dbReference type="InterPro" id="IPR014240">
    <property type="entry name" value="YteA"/>
</dbReference>
<dbReference type="OrthoDB" id="9811543at2"/>
<evidence type="ECO:0000256" key="2">
    <source>
        <dbReference type="ARBA" id="ARBA00022771"/>
    </source>
</evidence>
<dbReference type="NCBIfam" id="TIGR02890">
    <property type="entry name" value="bacill_yteA"/>
    <property type="match status" value="1"/>
</dbReference>
<keyword evidence="2" id="KW-0863">Zinc-finger</keyword>
<keyword evidence="1" id="KW-0479">Metal-binding</keyword>
<protein>
    <submittedName>
        <fullName evidence="6">Molecular chaperone DnaK</fullName>
    </submittedName>
</protein>
<dbReference type="InterPro" id="IPR037187">
    <property type="entry name" value="DnaK_N"/>
</dbReference>
<evidence type="ECO:0000313" key="7">
    <source>
        <dbReference type="Proteomes" id="UP000318102"/>
    </source>
</evidence>
<dbReference type="GO" id="GO:0008270">
    <property type="term" value="F:zinc ion binding"/>
    <property type="evidence" value="ECO:0007669"/>
    <property type="project" value="UniProtKB-KW"/>
</dbReference>
<feature type="zinc finger region" description="dksA C4-type" evidence="4">
    <location>
        <begin position="95"/>
        <end position="119"/>
    </location>
</feature>
<name>A0A559J331_9BACL</name>
<dbReference type="Pfam" id="PF01258">
    <property type="entry name" value="zf-dskA_traR"/>
    <property type="match status" value="1"/>
</dbReference>
<organism evidence="6 7">
    <name type="scientific">Paenibacillus agilis</name>
    <dbReference type="NCBI Taxonomy" id="3020863"/>
    <lineage>
        <taxon>Bacteria</taxon>
        <taxon>Bacillati</taxon>
        <taxon>Bacillota</taxon>
        <taxon>Bacilli</taxon>
        <taxon>Bacillales</taxon>
        <taxon>Paenibacillaceae</taxon>
        <taxon>Paenibacillus</taxon>
    </lineage>
</organism>
<dbReference type="InterPro" id="IPR000962">
    <property type="entry name" value="Znf_DskA_TraR"/>
</dbReference>
<dbReference type="PROSITE" id="PS51128">
    <property type="entry name" value="ZF_DKSA_2"/>
    <property type="match status" value="1"/>
</dbReference>
<sequence>MSHLTSEQLQHLKRELTSEQADLERRLHQNDQYNLADSLKETTGELSTIDNHPADVASEIYEREKDISLLEHHEIQLERIETALKLMEKGTYGTCVVCGQPIPYERLEAIPSTMYCVKDCPEQVISQNRPVEEEFLTPPFGRTSLDEREEQNGFDGEDAWQIVEAWGTSDSPAMHEETDLDSYDRIMIEASEEIDGCVESFESFVATDITGKFVSVVRNRQYARYMDTGEGEPLLEPDRYYD</sequence>
<evidence type="ECO:0000313" key="6">
    <source>
        <dbReference type="EMBL" id="TVX94236.1"/>
    </source>
</evidence>
<evidence type="ECO:0000259" key="5">
    <source>
        <dbReference type="Pfam" id="PF01258"/>
    </source>
</evidence>
<dbReference type="Proteomes" id="UP000318102">
    <property type="component" value="Unassembled WGS sequence"/>
</dbReference>
<proteinExistence type="predicted"/>
<evidence type="ECO:0000256" key="3">
    <source>
        <dbReference type="ARBA" id="ARBA00022833"/>
    </source>
</evidence>
<dbReference type="AlphaFoldDB" id="A0A559J331"/>
<reference evidence="6 7" key="1">
    <citation type="submission" date="2019-07" db="EMBL/GenBank/DDBJ databases">
        <authorList>
            <person name="Kim J."/>
        </authorList>
    </citation>
    <scope>NUCLEOTIDE SEQUENCE [LARGE SCALE GENOMIC DNA]</scope>
    <source>
        <strain evidence="6 7">N4</strain>
    </source>
</reference>
<dbReference type="PANTHER" id="PTHR33823">
    <property type="entry name" value="RNA POLYMERASE-BINDING TRANSCRIPTION FACTOR DKSA-RELATED"/>
    <property type="match status" value="1"/>
</dbReference>
<dbReference type="PANTHER" id="PTHR33823:SF4">
    <property type="entry name" value="GENERAL STRESS PROTEIN 16O"/>
    <property type="match status" value="1"/>
</dbReference>
<dbReference type="EMBL" id="VNJK01000001">
    <property type="protein sequence ID" value="TVX94236.1"/>
    <property type="molecule type" value="Genomic_DNA"/>
</dbReference>
<keyword evidence="3" id="KW-0862">Zinc</keyword>